<reference evidence="2 3" key="1">
    <citation type="journal article" date="2021" name="Sci. Rep.">
        <title>Genome sequencing of the multicellular alga Astrephomene provides insights into convergent evolution of germ-soma differentiation.</title>
        <authorList>
            <person name="Yamashita S."/>
            <person name="Yamamoto K."/>
            <person name="Matsuzaki R."/>
            <person name="Suzuki S."/>
            <person name="Yamaguchi H."/>
            <person name="Hirooka S."/>
            <person name="Minakuchi Y."/>
            <person name="Miyagishima S."/>
            <person name="Kawachi M."/>
            <person name="Toyoda A."/>
            <person name="Nozaki H."/>
        </authorList>
    </citation>
    <scope>NUCLEOTIDE SEQUENCE [LARGE SCALE GENOMIC DNA]</scope>
    <source>
        <strain evidence="2 3">NIES-4017</strain>
    </source>
</reference>
<sequence>MSPPAPDARLTGVWVKDPSRSDPLDEAMDAMQLGGLTRTAVRLVRGLELDVRGGSRFELAVFSVVPWFKVRERYPLDGSEVQCGRRDLRRGKHSGSVAVQPDGSLLLSFTWGEPFAGSGYDHLAVVPAATLAAAAVAPAPADPTEAGASAGGDSSGAGAAAAAAEPGSGGASGGGGGGEVLVVTSVMKVGGAAGGACRTVTYRTVYVRGRT</sequence>
<gene>
    <name evidence="2" type="ORF">Agub_g2690</name>
</gene>
<evidence type="ECO:0000313" key="2">
    <source>
        <dbReference type="EMBL" id="GFR41900.1"/>
    </source>
</evidence>
<feature type="compositionally biased region" description="Low complexity" evidence="1">
    <location>
        <begin position="156"/>
        <end position="166"/>
    </location>
</feature>
<evidence type="ECO:0000313" key="3">
    <source>
        <dbReference type="Proteomes" id="UP001054857"/>
    </source>
</evidence>
<name>A0AAD3HIT3_9CHLO</name>
<evidence type="ECO:0000256" key="1">
    <source>
        <dbReference type="SAM" id="MobiDB-lite"/>
    </source>
</evidence>
<dbReference type="AlphaFoldDB" id="A0AAD3HIT3"/>
<dbReference type="EMBL" id="BMAR01000002">
    <property type="protein sequence ID" value="GFR41900.1"/>
    <property type="molecule type" value="Genomic_DNA"/>
</dbReference>
<dbReference type="Proteomes" id="UP001054857">
    <property type="component" value="Unassembled WGS sequence"/>
</dbReference>
<protein>
    <submittedName>
        <fullName evidence="2">Uncharacterized protein</fullName>
    </submittedName>
</protein>
<accession>A0AAD3HIT3</accession>
<organism evidence="2 3">
    <name type="scientific">Astrephomene gubernaculifera</name>
    <dbReference type="NCBI Taxonomy" id="47775"/>
    <lineage>
        <taxon>Eukaryota</taxon>
        <taxon>Viridiplantae</taxon>
        <taxon>Chlorophyta</taxon>
        <taxon>core chlorophytes</taxon>
        <taxon>Chlorophyceae</taxon>
        <taxon>CS clade</taxon>
        <taxon>Chlamydomonadales</taxon>
        <taxon>Astrephomenaceae</taxon>
        <taxon>Astrephomene</taxon>
    </lineage>
</organism>
<keyword evidence="3" id="KW-1185">Reference proteome</keyword>
<proteinExistence type="predicted"/>
<feature type="region of interest" description="Disordered" evidence="1">
    <location>
        <begin position="142"/>
        <end position="174"/>
    </location>
</feature>
<comment type="caution">
    <text evidence="2">The sequence shown here is derived from an EMBL/GenBank/DDBJ whole genome shotgun (WGS) entry which is preliminary data.</text>
</comment>